<dbReference type="Pfam" id="PF00787">
    <property type="entry name" value="PX"/>
    <property type="match status" value="1"/>
</dbReference>
<dbReference type="InterPro" id="IPR011993">
    <property type="entry name" value="PH-like_dom_sf"/>
</dbReference>
<dbReference type="SUPFAM" id="SSF50729">
    <property type="entry name" value="PH domain-like"/>
    <property type="match status" value="1"/>
</dbReference>
<feature type="compositionally biased region" description="Low complexity" evidence="3">
    <location>
        <begin position="267"/>
        <end position="283"/>
    </location>
</feature>
<feature type="domain" description="PX" evidence="5">
    <location>
        <begin position="542"/>
        <end position="670"/>
    </location>
</feature>
<dbReference type="Pfam" id="PF00620">
    <property type="entry name" value="RhoGAP"/>
    <property type="match status" value="1"/>
</dbReference>
<feature type="region of interest" description="Disordered" evidence="3">
    <location>
        <begin position="1275"/>
        <end position="1350"/>
    </location>
</feature>
<feature type="region of interest" description="Disordered" evidence="3">
    <location>
        <begin position="1"/>
        <end position="27"/>
    </location>
</feature>
<organism evidence="7 8">
    <name type="scientific">Gigaspora margarita</name>
    <dbReference type="NCBI Taxonomy" id="4874"/>
    <lineage>
        <taxon>Eukaryota</taxon>
        <taxon>Fungi</taxon>
        <taxon>Fungi incertae sedis</taxon>
        <taxon>Mucoromycota</taxon>
        <taxon>Glomeromycotina</taxon>
        <taxon>Glomeromycetes</taxon>
        <taxon>Diversisporales</taxon>
        <taxon>Gigasporaceae</taxon>
        <taxon>Gigaspora</taxon>
    </lineage>
</organism>
<feature type="coiled-coil region" evidence="2">
    <location>
        <begin position="43"/>
        <end position="70"/>
    </location>
</feature>
<evidence type="ECO:0000259" key="5">
    <source>
        <dbReference type="PROSITE" id="PS50195"/>
    </source>
</evidence>
<dbReference type="InterPro" id="IPR008936">
    <property type="entry name" value="Rho_GTPase_activation_prot"/>
</dbReference>
<dbReference type="InterPro" id="IPR050729">
    <property type="entry name" value="Rho-GAP"/>
</dbReference>
<feature type="compositionally biased region" description="Basic and acidic residues" evidence="3">
    <location>
        <begin position="174"/>
        <end position="201"/>
    </location>
</feature>
<dbReference type="InterPro" id="IPR000198">
    <property type="entry name" value="RhoGAP_dom"/>
</dbReference>
<sequence>MSTQQSRSEGHRISAPDGTNSLGSAEATIKQLRSQNDQLWKIIEKQKTVITNLQKDNQKLAHERDKLLLKIRDIDAFERPEENNVKGGNETKVIADNINDITSTSDAIRIRTSTPPPPISRLSKSFLQLQKQQTETELHSEALIIPETSASSSLSVSNESSSRNLPPPVVVHEPSPERLNFEHEKDSEHQLDEATSRDDSKSVSSQNDTVALNLTNTVNSQQSLPDSNPSGSSSLDTQILPSPLNLDQNSRLQHAHSSHQNPPPSPSMSTKSSESESLSSGSCSRHRRHSTTQTIDTELDILEDADNHVQFPQPSLKDSSPKPPSQYINIQSSEGDEITDKSQDSSTQNLKKVPEPLGLAHPRLGTPQRSPGLPSSPRAYIFNNDEQDSMNYNKYPQSVSHNQAIDRSQPIRSHSLPSGDNEKPEDEKSRRDSQISNNESLDIGIKDRSLRASRSFSHVPTGPRSRISMMPPPHGEYPEFRNLNPNNISLPNQGQIDNPSANPSQGQQLQSFQSLPPLSQQSQSPPRSEAPTPSITSDGISGIAVKVIGSNKKTNDKGKEVLAFIISVGQARVVDGCIVGMEKELWRVEKFYSDFLSLDGKLKQRHSKSTINKIGKLPDKNLFHNNAPSKVDQRKTALEQYLQHIISLPLRDNKDSNDLCKFLSTNVIEQDDKDSQPTGFKEGYLTKKGKSFGGWKSRYFVLKSPVLEYYESKDGSQLGSIRLTHAQIGRQQSSNDTDKDNENSYRHAFLILEPKPGSKAQNTRHVLCAESDAERDEWVEALLQYVGVTEEEAERRRQKKEKEKKAKDTTKTERKRGNNDSISSTSTITSEASVAHGYQNDQLSQNGQLNAQPMLGISVSQAQKRASMMEEMERIRKYTGTPEPRDVSPSSSQVVAVVSSNNSSQGQSSTRRDRPHDDQISEKKKNSRKTFFGNMFGSKDDKKKNHDIRPDVSKIVFGIPLDQAISVARIKEGYELPAVVYRCIEYLDANDADKEEGIYRLSGAAMTLKHLKDRFNTEGDVDLLHQGEHYDIHAVAGLLKLYLRELPTSVLTRELHMEFVNVVDLLDRRDRINELGRLVSALPLANYTLLRALTGHLIRIVQNSEINKMTVRNIGIVFSPTLGIPAGVFSLFMAEFDYIFFTDSDGVAAPKTLEAPENHGHYQPPTTDFSSQTTSDNPQQLKNVNPDENITSPTALSPKNALRRRDIREEVTGRSNRNSVHYMDNAPDAVVGLERKLTVTKSSLRKNNDQNDDDDSSEEEVNDLALQVEDVDYDAESVSSVSAEEFAASSPPNSSNFSLPSPRTQVPLSPRTQAPSLQLPQSNYYEMSDDTSETHQKSVTGYADDVKLSV</sequence>
<feature type="region of interest" description="Disordered" evidence="3">
    <location>
        <begin position="310"/>
        <end position="381"/>
    </location>
</feature>
<dbReference type="InterPro" id="IPR036871">
    <property type="entry name" value="PX_dom_sf"/>
</dbReference>
<feature type="domain" description="Rho-GAP" evidence="6">
    <location>
        <begin position="959"/>
        <end position="1148"/>
    </location>
</feature>
<dbReference type="PANTHER" id="PTHR23176">
    <property type="entry name" value="RHO/RAC/CDC GTPASE-ACTIVATING PROTEIN"/>
    <property type="match status" value="1"/>
</dbReference>
<dbReference type="Proteomes" id="UP000439903">
    <property type="component" value="Unassembled WGS sequence"/>
</dbReference>
<dbReference type="SUPFAM" id="SSF64268">
    <property type="entry name" value="PX domain"/>
    <property type="match status" value="1"/>
</dbReference>
<feature type="compositionally biased region" description="Low complexity" evidence="3">
    <location>
        <begin position="223"/>
        <end position="236"/>
    </location>
</feature>
<dbReference type="SUPFAM" id="SSF48350">
    <property type="entry name" value="GTPase activation domain, GAP"/>
    <property type="match status" value="1"/>
</dbReference>
<feature type="region of interest" description="Disordered" evidence="3">
    <location>
        <begin position="141"/>
        <end position="206"/>
    </location>
</feature>
<name>A0A8H4AI62_GIGMA</name>
<dbReference type="FunFam" id="2.30.29.30:FF:000452">
    <property type="entry name" value="Rho GTPase activator (Bem3)"/>
    <property type="match status" value="1"/>
</dbReference>
<feature type="compositionally biased region" description="Polar residues" evidence="3">
    <location>
        <begin position="483"/>
        <end position="502"/>
    </location>
</feature>
<feature type="compositionally biased region" description="Basic and acidic residues" evidence="3">
    <location>
        <begin position="420"/>
        <end position="433"/>
    </location>
</feature>
<evidence type="ECO:0000256" key="3">
    <source>
        <dbReference type="SAM" id="MobiDB-lite"/>
    </source>
</evidence>
<feature type="compositionally biased region" description="Polar residues" evidence="3">
    <location>
        <begin position="237"/>
        <end position="252"/>
    </location>
</feature>
<evidence type="ECO:0000256" key="1">
    <source>
        <dbReference type="ARBA" id="ARBA00022468"/>
    </source>
</evidence>
<evidence type="ECO:0000313" key="7">
    <source>
        <dbReference type="EMBL" id="KAF0497953.1"/>
    </source>
</evidence>
<dbReference type="SMART" id="SM00233">
    <property type="entry name" value="PH"/>
    <property type="match status" value="1"/>
</dbReference>
<feature type="compositionally biased region" description="Basic and acidic residues" evidence="3">
    <location>
        <begin position="800"/>
        <end position="818"/>
    </location>
</feature>
<feature type="compositionally biased region" description="Acidic residues" evidence="3">
    <location>
        <begin position="1250"/>
        <end position="1261"/>
    </location>
</feature>
<dbReference type="InterPro" id="IPR001683">
    <property type="entry name" value="PX_dom"/>
</dbReference>
<feature type="compositionally biased region" description="Low complexity" evidence="3">
    <location>
        <begin position="503"/>
        <end position="526"/>
    </location>
</feature>
<protein>
    <submittedName>
        <fullName evidence="7">RhoGAP-domain-containing protein</fullName>
    </submittedName>
</protein>
<accession>A0A8H4AI62</accession>
<dbReference type="PROSITE" id="PS50238">
    <property type="entry name" value="RHOGAP"/>
    <property type="match status" value="1"/>
</dbReference>
<dbReference type="CDD" id="cd13277">
    <property type="entry name" value="PH_Bem3"/>
    <property type="match status" value="1"/>
</dbReference>
<dbReference type="PROSITE" id="PS50195">
    <property type="entry name" value="PX"/>
    <property type="match status" value="1"/>
</dbReference>
<evidence type="ECO:0000256" key="2">
    <source>
        <dbReference type="SAM" id="Coils"/>
    </source>
</evidence>
<keyword evidence="8" id="KW-1185">Reference proteome</keyword>
<feature type="compositionally biased region" description="Low complexity" evidence="3">
    <location>
        <begin position="887"/>
        <end position="909"/>
    </location>
</feature>
<feature type="compositionally biased region" description="Basic and acidic residues" evidence="3">
    <location>
        <begin position="910"/>
        <end position="924"/>
    </location>
</feature>
<feature type="region of interest" description="Disordered" evidence="3">
    <location>
        <begin position="402"/>
        <end position="537"/>
    </location>
</feature>
<dbReference type="InterPro" id="IPR001849">
    <property type="entry name" value="PH_domain"/>
</dbReference>
<dbReference type="GO" id="GO:0007165">
    <property type="term" value="P:signal transduction"/>
    <property type="evidence" value="ECO:0007669"/>
    <property type="project" value="InterPro"/>
</dbReference>
<comment type="caution">
    <text evidence="7">The sequence shown here is derived from an EMBL/GenBank/DDBJ whole genome shotgun (WGS) entry which is preliminary data.</text>
</comment>
<feature type="compositionally biased region" description="Low complexity" evidence="3">
    <location>
        <begin position="149"/>
        <end position="162"/>
    </location>
</feature>
<feature type="region of interest" description="Disordered" evidence="3">
    <location>
        <begin position="1151"/>
        <end position="1227"/>
    </location>
</feature>
<feature type="compositionally biased region" description="Polar residues" evidence="3">
    <location>
        <begin position="1303"/>
        <end position="1325"/>
    </location>
</feature>
<dbReference type="SMART" id="SM00324">
    <property type="entry name" value="RhoGAP"/>
    <property type="match status" value="1"/>
</dbReference>
<evidence type="ECO:0000313" key="8">
    <source>
        <dbReference type="Proteomes" id="UP000439903"/>
    </source>
</evidence>
<feature type="compositionally biased region" description="Low complexity" evidence="3">
    <location>
        <begin position="1276"/>
        <end position="1302"/>
    </location>
</feature>
<feature type="region of interest" description="Disordered" evidence="3">
    <location>
        <begin position="218"/>
        <end position="292"/>
    </location>
</feature>
<feature type="region of interest" description="Disordered" evidence="3">
    <location>
        <begin position="878"/>
        <end position="945"/>
    </location>
</feature>
<feature type="compositionally biased region" description="Basic and acidic residues" evidence="3">
    <location>
        <begin position="1203"/>
        <end position="1212"/>
    </location>
</feature>
<dbReference type="OrthoDB" id="185175at2759"/>
<feature type="region of interest" description="Disordered" evidence="3">
    <location>
        <begin position="1241"/>
        <end position="1261"/>
    </location>
</feature>
<dbReference type="Gene3D" id="3.30.1520.10">
    <property type="entry name" value="Phox-like domain"/>
    <property type="match status" value="1"/>
</dbReference>
<dbReference type="GO" id="GO:0005737">
    <property type="term" value="C:cytoplasm"/>
    <property type="evidence" value="ECO:0007669"/>
    <property type="project" value="TreeGrafter"/>
</dbReference>
<dbReference type="PROSITE" id="PS50003">
    <property type="entry name" value="PH_DOMAIN"/>
    <property type="match status" value="1"/>
</dbReference>
<dbReference type="EMBL" id="WTPW01000573">
    <property type="protein sequence ID" value="KAF0497953.1"/>
    <property type="molecule type" value="Genomic_DNA"/>
</dbReference>
<keyword evidence="1" id="KW-0343">GTPase activation</keyword>
<dbReference type="GO" id="GO:0035091">
    <property type="term" value="F:phosphatidylinositol binding"/>
    <property type="evidence" value="ECO:0007669"/>
    <property type="project" value="InterPro"/>
</dbReference>
<dbReference type="SMART" id="SM00312">
    <property type="entry name" value="PX"/>
    <property type="match status" value="1"/>
</dbReference>
<feature type="compositionally biased region" description="Polar residues" evidence="3">
    <location>
        <begin position="402"/>
        <end position="418"/>
    </location>
</feature>
<dbReference type="Pfam" id="PF00169">
    <property type="entry name" value="PH"/>
    <property type="match status" value="1"/>
</dbReference>
<feature type="compositionally biased region" description="Polar residues" evidence="3">
    <location>
        <begin position="1164"/>
        <end position="1197"/>
    </location>
</feature>
<feature type="domain" description="PH" evidence="4">
    <location>
        <begin position="678"/>
        <end position="787"/>
    </location>
</feature>
<dbReference type="CDD" id="cd06093">
    <property type="entry name" value="PX_domain"/>
    <property type="match status" value="1"/>
</dbReference>
<dbReference type="Gene3D" id="1.10.555.10">
    <property type="entry name" value="Rho GTPase activation protein"/>
    <property type="match status" value="1"/>
</dbReference>
<dbReference type="PANTHER" id="PTHR23176:SF129">
    <property type="entry name" value="RHO GTPASE ACTIVATING PROTEIN AT 16F, ISOFORM E-RELATED"/>
    <property type="match status" value="1"/>
</dbReference>
<proteinExistence type="predicted"/>
<evidence type="ECO:0000259" key="4">
    <source>
        <dbReference type="PROSITE" id="PS50003"/>
    </source>
</evidence>
<evidence type="ECO:0000259" key="6">
    <source>
        <dbReference type="PROSITE" id="PS50238"/>
    </source>
</evidence>
<keyword evidence="2" id="KW-0175">Coiled coil</keyword>
<dbReference type="GO" id="GO:0005096">
    <property type="term" value="F:GTPase activator activity"/>
    <property type="evidence" value="ECO:0007669"/>
    <property type="project" value="UniProtKB-KW"/>
</dbReference>
<feature type="region of interest" description="Disordered" evidence="3">
    <location>
        <begin position="790"/>
        <end position="828"/>
    </location>
</feature>
<reference evidence="7 8" key="1">
    <citation type="journal article" date="2019" name="Environ. Microbiol.">
        <title>At the nexus of three kingdoms: the genome of the mycorrhizal fungus Gigaspora margarita provides insights into plant, endobacterial and fungal interactions.</title>
        <authorList>
            <person name="Venice F."/>
            <person name="Ghignone S."/>
            <person name="Salvioli di Fossalunga A."/>
            <person name="Amselem J."/>
            <person name="Novero M."/>
            <person name="Xianan X."/>
            <person name="Sedzielewska Toro K."/>
            <person name="Morin E."/>
            <person name="Lipzen A."/>
            <person name="Grigoriev I.V."/>
            <person name="Henrissat B."/>
            <person name="Martin F.M."/>
            <person name="Bonfante P."/>
        </authorList>
    </citation>
    <scope>NUCLEOTIDE SEQUENCE [LARGE SCALE GENOMIC DNA]</scope>
    <source>
        <strain evidence="7 8">BEG34</strain>
    </source>
</reference>
<dbReference type="Gene3D" id="2.30.29.30">
    <property type="entry name" value="Pleckstrin-homology domain (PH domain)/Phosphotyrosine-binding domain (PTB)"/>
    <property type="match status" value="1"/>
</dbReference>
<gene>
    <name evidence="7" type="ORF">F8M41_020630</name>
</gene>